<dbReference type="PROSITE" id="PS50157">
    <property type="entry name" value="ZINC_FINGER_C2H2_2"/>
    <property type="match status" value="5"/>
</dbReference>
<evidence type="ECO:0000313" key="11">
    <source>
        <dbReference type="EnsemblMetazoa" id="XP_014261912.1"/>
    </source>
</evidence>
<dbReference type="Pfam" id="PF00096">
    <property type="entry name" value="zf-C2H2"/>
    <property type="match status" value="2"/>
</dbReference>
<evidence type="ECO:0000256" key="3">
    <source>
        <dbReference type="ARBA" id="ARBA00022737"/>
    </source>
</evidence>
<dbReference type="InterPro" id="IPR013087">
    <property type="entry name" value="Znf_C2H2_type"/>
</dbReference>
<protein>
    <submittedName>
        <fullName evidence="11">Uncharacterized protein</fullName>
    </submittedName>
</protein>
<dbReference type="GO" id="GO:0008270">
    <property type="term" value="F:zinc ion binding"/>
    <property type="evidence" value="ECO:0007669"/>
    <property type="project" value="UniProtKB-UniRule"/>
</dbReference>
<evidence type="ECO:0000256" key="5">
    <source>
        <dbReference type="ARBA" id="ARBA00022833"/>
    </source>
</evidence>
<dbReference type="Gene3D" id="3.40.1800.20">
    <property type="match status" value="1"/>
</dbReference>
<feature type="binding site" evidence="8">
    <location>
        <position position="75"/>
    </location>
    <ligand>
        <name>Zn(2+)</name>
        <dbReference type="ChEBI" id="CHEBI:29105"/>
    </ligand>
</feature>
<dbReference type="PROSITE" id="PS51915">
    <property type="entry name" value="ZAD"/>
    <property type="match status" value="1"/>
</dbReference>
<dbReference type="GeneID" id="106674005"/>
<dbReference type="PANTHER" id="PTHR24379">
    <property type="entry name" value="KRAB AND ZINC FINGER DOMAIN-CONTAINING"/>
    <property type="match status" value="1"/>
</dbReference>
<dbReference type="SMART" id="SM00355">
    <property type="entry name" value="ZnF_C2H2"/>
    <property type="match status" value="6"/>
</dbReference>
<feature type="binding site" evidence="8">
    <location>
        <position position="78"/>
    </location>
    <ligand>
        <name>Zn(2+)</name>
        <dbReference type="ChEBI" id="CHEBI:29105"/>
    </ligand>
</feature>
<keyword evidence="2 8" id="KW-0479">Metal-binding</keyword>
<feature type="domain" description="C2H2-type" evidence="9">
    <location>
        <begin position="309"/>
        <end position="336"/>
    </location>
</feature>
<dbReference type="PANTHER" id="PTHR24379:SF121">
    <property type="entry name" value="C2H2-TYPE DOMAIN-CONTAINING PROTEIN"/>
    <property type="match status" value="1"/>
</dbReference>
<evidence type="ECO:0000256" key="2">
    <source>
        <dbReference type="ARBA" id="ARBA00022723"/>
    </source>
</evidence>
<dbReference type="FunFam" id="3.30.160.60:FF:000100">
    <property type="entry name" value="Zinc finger 45-like"/>
    <property type="match status" value="1"/>
</dbReference>
<feature type="domain" description="ZAD" evidence="10">
    <location>
        <begin position="29"/>
        <end position="102"/>
    </location>
</feature>
<feature type="binding site" evidence="8">
    <location>
        <position position="31"/>
    </location>
    <ligand>
        <name>Zn(2+)</name>
        <dbReference type="ChEBI" id="CHEBI:29105"/>
    </ligand>
</feature>
<keyword evidence="12" id="KW-1185">Reference proteome</keyword>
<evidence type="ECO:0000256" key="6">
    <source>
        <dbReference type="ARBA" id="ARBA00023242"/>
    </source>
</evidence>
<dbReference type="OMA" id="HENIWAR"/>
<feature type="domain" description="C2H2-type" evidence="9">
    <location>
        <begin position="248"/>
        <end position="270"/>
    </location>
</feature>
<dbReference type="OrthoDB" id="6599616at2759"/>
<dbReference type="InterPro" id="IPR012934">
    <property type="entry name" value="Znf_AD"/>
</dbReference>
<dbReference type="InterPro" id="IPR036236">
    <property type="entry name" value="Znf_C2H2_sf"/>
</dbReference>
<dbReference type="GO" id="GO:0005634">
    <property type="term" value="C:nucleus"/>
    <property type="evidence" value="ECO:0007669"/>
    <property type="project" value="UniProtKB-SubCell"/>
</dbReference>
<keyword evidence="4 7" id="KW-0863">Zinc-finger</keyword>
<dbReference type="SUPFAM" id="SSF57667">
    <property type="entry name" value="beta-beta-alpha zinc fingers"/>
    <property type="match status" value="2"/>
</dbReference>
<evidence type="ECO:0000256" key="8">
    <source>
        <dbReference type="PROSITE-ProRule" id="PRU01263"/>
    </source>
</evidence>
<keyword evidence="3" id="KW-0677">Repeat</keyword>
<proteinExistence type="predicted"/>
<dbReference type="KEGG" id="clec:106674005"/>
<keyword evidence="5 8" id="KW-0862">Zinc</keyword>
<dbReference type="AlphaFoldDB" id="A0A8I6S9G2"/>
<dbReference type="RefSeq" id="XP_014261912.1">
    <property type="nucleotide sequence ID" value="XM_014406426.2"/>
</dbReference>
<comment type="subcellular location">
    <subcellularLocation>
        <location evidence="1">Nucleus</location>
    </subcellularLocation>
</comment>
<feature type="domain" description="C2H2-type" evidence="9">
    <location>
        <begin position="220"/>
        <end position="247"/>
    </location>
</feature>
<dbReference type="EnsemblMetazoa" id="XM_014406426.2">
    <property type="protein sequence ID" value="XP_014261912.1"/>
    <property type="gene ID" value="LOC106674005"/>
</dbReference>
<evidence type="ECO:0000259" key="10">
    <source>
        <dbReference type="PROSITE" id="PS51915"/>
    </source>
</evidence>
<keyword evidence="6" id="KW-0539">Nucleus</keyword>
<dbReference type="Pfam" id="PF07776">
    <property type="entry name" value="zf-AD"/>
    <property type="match status" value="1"/>
</dbReference>
<name>A0A8I6S9G2_CIMLE</name>
<accession>A0A8I6S9G2</accession>
<feature type="domain" description="C2H2-type" evidence="9">
    <location>
        <begin position="336"/>
        <end position="364"/>
    </location>
</feature>
<evidence type="ECO:0000313" key="12">
    <source>
        <dbReference type="Proteomes" id="UP000494040"/>
    </source>
</evidence>
<evidence type="ECO:0000259" key="9">
    <source>
        <dbReference type="PROSITE" id="PS50157"/>
    </source>
</evidence>
<sequence>MLKTYSRSQSQRSKSASTTAIPLPKEFVDSCRLCLTNKGSYEMFRSKIPLVTKEQIKFCTGIEVYEGDGLPAKLCQKCITYLLKFCSFKEKCLANEGKLKQLGNTSGIYQPTFPSKYLKDAAEPRRPSHVVTQQRVKSEEIHSISMKNNEKILLEEDNISPDAPEEVISKVKKSPQDNNNYTILNGVKDIPLICQECKAPFSRLIDLINHHTRDHGWNRFYCAHCYKSFVTKSMLERHIRIHTGYKPFKCLKCHKRFSQKISAKRHFKTHLNLSYPCEHCPRILLSAEGLKCHVKTHHTYRTEQEMKKHKCKLCEKTFCHSSGLSRHLQRHMGKFFTCRVCLKHFQDASGLRRHFKEKHTKHMDSTVEEEKVYMIDPFAFKYLNRPLEKEQQLENTLLTCNSDPEPLQSS</sequence>
<dbReference type="SUPFAM" id="SSF57716">
    <property type="entry name" value="Glucocorticoid receptor-like (DNA-binding domain)"/>
    <property type="match status" value="1"/>
</dbReference>
<evidence type="ECO:0000256" key="7">
    <source>
        <dbReference type="PROSITE-ProRule" id="PRU00042"/>
    </source>
</evidence>
<feature type="binding site" evidence="8">
    <location>
        <position position="34"/>
    </location>
    <ligand>
        <name>Zn(2+)</name>
        <dbReference type="ChEBI" id="CHEBI:29105"/>
    </ligand>
</feature>
<dbReference type="FunFam" id="3.30.160.60:FF:000145">
    <property type="entry name" value="Zinc finger protein 574"/>
    <property type="match status" value="1"/>
</dbReference>
<dbReference type="Gene3D" id="3.30.160.60">
    <property type="entry name" value="Classic Zinc Finger"/>
    <property type="match status" value="3"/>
</dbReference>
<organism evidence="11 12">
    <name type="scientific">Cimex lectularius</name>
    <name type="common">Bed bug</name>
    <name type="synonym">Acanthia lectularia</name>
    <dbReference type="NCBI Taxonomy" id="79782"/>
    <lineage>
        <taxon>Eukaryota</taxon>
        <taxon>Metazoa</taxon>
        <taxon>Ecdysozoa</taxon>
        <taxon>Arthropoda</taxon>
        <taxon>Hexapoda</taxon>
        <taxon>Insecta</taxon>
        <taxon>Pterygota</taxon>
        <taxon>Neoptera</taxon>
        <taxon>Paraneoptera</taxon>
        <taxon>Hemiptera</taxon>
        <taxon>Heteroptera</taxon>
        <taxon>Panheteroptera</taxon>
        <taxon>Cimicomorpha</taxon>
        <taxon>Cimicidae</taxon>
        <taxon>Cimex</taxon>
    </lineage>
</organism>
<dbReference type="Proteomes" id="UP000494040">
    <property type="component" value="Unassembled WGS sequence"/>
</dbReference>
<dbReference type="SMART" id="SM00868">
    <property type="entry name" value="zf-AD"/>
    <property type="match status" value="2"/>
</dbReference>
<evidence type="ECO:0000256" key="1">
    <source>
        <dbReference type="ARBA" id="ARBA00004123"/>
    </source>
</evidence>
<feature type="domain" description="C2H2-type" evidence="9">
    <location>
        <begin position="275"/>
        <end position="302"/>
    </location>
</feature>
<reference evidence="11" key="1">
    <citation type="submission" date="2022-01" db="UniProtKB">
        <authorList>
            <consortium name="EnsemblMetazoa"/>
        </authorList>
    </citation>
    <scope>IDENTIFICATION</scope>
</reference>
<evidence type="ECO:0000256" key="4">
    <source>
        <dbReference type="ARBA" id="ARBA00022771"/>
    </source>
</evidence>
<dbReference type="PROSITE" id="PS00028">
    <property type="entry name" value="ZINC_FINGER_C2H2_1"/>
    <property type="match status" value="5"/>
</dbReference>